<sequence>MDAQTIKTLADRLIAAEESREPVEVLTIDHPDMTVADGYRVQLAIADKRTARGDRVVGKKIGLTSRANQEVFGVHEPVCGQLMGQGVYMEGTPVDTASLIQPIIECEITFVMCRRIEGPGVTVPQVLRSTEGIMPSLELGDSRMRDWIGRAKVADILADSCGTAGIIVGGELHSVKNFDMRYTGMVVEKNGDIIATGAAGAVMGNPAQAVAWLANKLAEFDLAIEEGDMVLAGALTGAVRMASGDVLKATFGGGLGPVGVNFA</sequence>
<evidence type="ECO:0000256" key="1">
    <source>
        <dbReference type="ARBA" id="ARBA00010211"/>
    </source>
</evidence>
<dbReference type="SUPFAM" id="SSF56529">
    <property type="entry name" value="FAH"/>
    <property type="match status" value="1"/>
</dbReference>
<keyword evidence="2" id="KW-0456">Lyase</keyword>
<proteinExistence type="inferred from homology"/>
<dbReference type="PANTHER" id="PTHR30143">
    <property type="entry name" value="ACID HYDRATASE"/>
    <property type="match status" value="1"/>
</dbReference>
<organism evidence="4 5">
    <name type="scientific">Geodia barretti</name>
    <name type="common">Barrett's horny sponge</name>
    <dbReference type="NCBI Taxonomy" id="519541"/>
    <lineage>
        <taxon>Eukaryota</taxon>
        <taxon>Metazoa</taxon>
        <taxon>Porifera</taxon>
        <taxon>Demospongiae</taxon>
        <taxon>Heteroscleromorpha</taxon>
        <taxon>Tetractinellida</taxon>
        <taxon>Astrophorina</taxon>
        <taxon>Geodiidae</taxon>
        <taxon>Geodia</taxon>
    </lineage>
</organism>
<dbReference type="Proteomes" id="UP001174909">
    <property type="component" value="Unassembled WGS sequence"/>
</dbReference>
<protein>
    <submittedName>
        <fullName evidence="4">2-hydroxyhexa-2,4-dienoate hydratase</fullName>
    </submittedName>
</protein>
<dbReference type="InterPro" id="IPR011234">
    <property type="entry name" value="Fumarylacetoacetase-like_C"/>
</dbReference>
<dbReference type="GO" id="GO:0005737">
    <property type="term" value="C:cytoplasm"/>
    <property type="evidence" value="ECO:0007669"/>
    <property type="project" value="TreeGrafter"/>
</dbReference>
<comment type="caution">
    <text evidence="4">The sequence shown here is derived from an EMBL/GenBank/DDBJ whole genome shotgun (WGS) entry which is preliminary data.</text>
</comment>
<reference evidence="4" key="1">
    <citation type="submission" date="2023-03" db="EMBL/GenBank/DDBJ databases">
        <authorList>
            <person name="Steffen K."/>
            <person name="Cardenas P."/>
        </authorList>
    </citation>
    <scope>NUCLEOTIDE SEQUENCE</scope>
</reference>
<evidence type="ECO:0000256" key="2">
    <source>
        <dbReference type="ARBA" id="ARBA00023239"/>
    </source>
</evidence>
<gene>
    <name evidence="4" type="ORF">GBAR_LOCUS31693</name>
</gene>
<dbReference type="EMBL" id="CASHTH010004501">
    <property type="protein sequence ID" value="CAI8058297.1"/>
    <property type="molecule type" value="Genomic_DNA"/>
</dbReference>
<dbReference type="Gene3D" id="3.90.850.10">
    <property type="entry name" value="Fumarylacetoacetase-like, C-terminal domain"/>
    <property type="match status" value="1"/>
</dbReference>
<dbReference type="InterPro" id="IPR036663">
    <property type="entry name" value="Fumarylacetoacetase_C_sf"/>
</dbReference>
<dbReference type="PANTHER" id="PTHR30143:SF0">
    <property type="entry name" value="2-KETO-4-PENTENOATE HYDRATASE"/>
    <property type="match status" value="1"/>
</dbReference>
<feature type="domain" description="Fumarylacetoacetase-like C-terminal" evidence="3">
    <location>
        <begin position="87"/>
        <end position="257"/>
    </location>
</feature>
<dbReference type="Pfam" id="PF01557">
    <property type="entry name" value="FAA_hydrolase"/>
    <property type="match status" value="1"/>
</dbReference>
<dbReference type="AlphaFoldDB" id="A0AA35U3R5"/>
<evidence type="ECO:0000313" key="5">
    <source>
        <dbReference type="Proteomes" id="UP001174909"/>
    </source>
</evidence>
<evidence type="ECO:0000259" key="3">
    <source>
        <dbReference type="Pfam" id="PF01557"/>
    </source>
</evidence>
<name>A0AA35U3R5_GEOBA</name>
<accession>A0AA35U3R5</accession>
<dbReference type="InterPro" id="IPR050772">
    <property type="entry name" value="Hydratase-Decarb/MhpD_sf"/>
</dbReference>
<evidence type="ECO:0000313" key="4">
    <source>
        <dbReference type="EMBL" id="CAI8058297.1"/>
    </source>
</evidence>
<comment type="similarity">
    <text evidence="1">Belongs to the FAH family.</text>
</comment>
<dbReference type="GO" id="GO:0008684">
    <property type="term" value="F:2-oxopent-4-enoate hydratase activity"/>
    <property type="evidence" value="ECO:0007669"/>
    <property type="project" value="TreeGrafter"/>
</dbReference>
<keyword evidence="5" id="KW-1185">Reference proteome</keyword>